<name>A0ABU6ZPI4_9FABA</name>
<keyword evidence="3" id="KW-1185">Reference proteome</keyword>
<sequence>MRRRMLARKIPRKRSLLHFPCLWTSMLTEDCLRYTEGLRRRPELSPLRNRQVSVSDSPRSQLIDGLPVITLRVMISWEFGNRCCRAPSTVSKIGMLQFGIRAVCPCKAWGWTDYATLHTLCYVPVCVDGKLQMPGRRRGNRRVVLASPTSNGGQPDLVNVYANIAAAIRELAAAIRESNAAKDRERHRNGNDDGNGDDSTIGNSDGLHEASFISVFGNN</sequence>
<accession>A0ABU6ZPI4</accession>
<comment type="caution">
    <text evidence="2">The sequence shown here is derived from an EMBL/GenBank/DDBJ whole genome shotgun (WGS) entry which is preliminary data.</text>
</comment>
<evidence type="ECO:0000313" key="3">
    <source>
        <dbReference type="Proteomes" id="UP001341840"/>
    </source>
</evidence>
<dbReference type="EMBL" id="JASCZI010272943">
    <property type="protein sequence ID" value="MED6223878.1"/>
    <property type="molecule type" value="Genomic_DNA"/>
</dbReference>
<evidence type="ECO:0000313" key="2">
    <source>
        <dbReference type="EMBL" id="MED6223878.1"/>
    </source>
</evidence>
<protein>
    <submittedName>
        <fullName evidence="2">Uncharacterized protein</fullName>
    </submittedName>
</protein>
<dbReference type="Proteomes" id="UP001341840">
    <property type="component" value="Unassembled WGS sequence"/>
</dbReference>
<evidence type="ECO:0000256" key="1">
    <source>
        <dbReference type="SAM" id="MobiDB-lite"/>
    </source>
</evidence>
<proteinExistence type="predicted"/>
<gene>
    <name evidence="2" type="ORF">PIB30_078419</name>
</gene>
<feature type="compositionally biased region" description="Basic and acidic residues" evidence="1">
    <location>
        <begin position="179"/>
        <end position="191"/>
    </location>
</feature>
<organism evidence="2 3">
    <name type="scientific">Stylosanthes scabra</name>
    <dbReference type="NCBI Taxonomy" id="79078"/>
    <lineage>
        <taxon>Eukaryota</taxon>
        <taxon>Viridiplantae</taxon>
        <taxon>Streptophyta</taxon>
        <taxon>Embryophyta</taxon>
        <taxon>Tracheophyta</taxon>
        <taxon>Spermatophyta</taxon>
        <taxon>Magnoliopsida</taxon>
        <taxon>eudicotyledons</taxon>
        <taxon>Gunneridae</taxon>
        <taxon>Pentapetalae</taxon>
        <taxon>rosids</taxon>
        <taxon>fabids</taxon>
        <taxon>Fabales</taxon>
        <taxon>Fabaceae</taxon>
        <taxon>Papilionoideae</taxon>
        <taxon>50 kb inversion clade</taxon>
        <taxon>dalbergioids sensu lato</taxon>
        <taxon>Dalbergieae</taxon>
        <taxon>Pterocarpus clade</taxon>
        <taxon>Stylosanthes</taxon>
    </lineage>
</organism>
<reference evidence="2 3" key="1">
    <citation type="journal article" date="2023" name="Plants (Basel)">
        <title>Bridging the Gap: Combining Genomics and Transcriptomics Approaches to Understand Stylosanthes scabra, an Orphan Legume from the Brazilian Caatinga.</title>
        <authorList>
            <person name="Ferreira-Neto J.R.C."/>
            <person name="da Silva M.D."/>
            <person name="Binneck E."/>
            <person name="de Melo N.F."/>
            <person name="da Silva R.H."/>
            <person name="de Melo A.L.T.M."/>
            <person name="Pandolfi V."/>
            <person name="Bustamante F.O."/>
            <person name="Brasileiro-Vidal A.C."/>
            <person name="Benko-Iseppon A.M."/>
        </authorList>
    </citation>
    <scope>NUCLEOTIDE SEQUENCE [LARGE SCALE GENOMIC DNA]</scope>
    <source>
        <tissue evidence="2">Leaves</tissue>
    </source>
</reference>
<feature type="region of interest" description="Disordered" evidence="1">
    <location>
        <begin position="179"/>
        <end position="206"/>
    </location>
</feature>